<accession>A0A0A9DZC6</accession>
<reference evidence="1" key="2">
    <citation type="journal article" date="2015" name="Data Brief">
        <title>Shoot transcriptome of the giant reed, Arundo donax.</title>
        <authorList>
            <person name="Barrero R.A."/>
            <person name="Guerrero F.D."/>
            <person name="Moolhuijzen P."/>
            <person name="Goolsby J.A."/>
            <person name="Tidwell J."/>
            <person name="Bellgard S.E."/>
            <person name="Bellgard M.I."/>
        </authorList>
    </citation>
    <scope>NUCLEOTIDE SEQUENCE</scope>
    <source>
        <tissue evidence="1">Shoot tissue taken approximately 20 cm above the soil surface</tissue>
    </source>
</reference>
<proteinExistence type="predicted"/>
<evidence type="ECO:0000313" key="1">
    <source>
        <dbReference type="EMBL" id="JAD91035.1"/>
    </source>
</evidence>
<dbReference type="AlphaFoldDB" id="A0A0A9DZC6"/>
<name>A0A0A9DZC6_ARUDO</name>
<sequence length="27" mass="3025">MYWMALRMIRGARNGSGKPCGVRSQVV</sequence>
<organism evidence="1">
    <name type="scientific">Arundo donax</name>
    <name type="common">Giant reed</name>
    <name type="synonym">Donax arundinaceus</name>
    <dbReference type="NCBI Taxonomy" id="35708"/>
    <lineage>
        <taxon>Eukaryota</taxon>
        <taxon>Viridiplantae</taxon>
        <taxon>Streptophyta</taxon>
        <taxon>Embryophyta</taxon>
        <taxon>Tracheophyta</taxon>
        <taxon>Spermatophyta</taxon>
        <taxon>Magnoliopsida</taxon>
        <taxon>Liliopsida</taxon>
        <taxon>Poales</taxon>
        <taxon>Poaceae</taxon>
        <taxon>PACMAD clade</taxon>
        <taxon>Arundinoideae</taxon>
        <taxon>Arundineae</taxon>
        <taxon>Arundo</taxon>
    </lineage>
</organism>
<reference evidence="1" key="1">
    <citation type="submission" date="2014-09" db="EMBL/GenBank/DDBJ databases">
        <authorList>
            <person name="Magalhaes I.L.F."/>
            <person name="Oliveira U."/>
            <person name="Santos F.R."/>
            <person name="Vidigal T.H.D.A."/>
            <person name="Brescovit A.D."/>
            <person name="Santos A.J."/>
        </authorList>
    </citation>
    <scope>NUCLEOTIDE SEQUENCE</scope>
    <source>
        <tissue evidence="1">Shoot tissue taken approximately 20 cm above the soil surface</tissue>
    </source>
</reference>
<dbReference type="EMBL" id="GBRH01206860">
    <property type="protein sequence ID" value="JAD91035.1"/>
    <property type="molecule type" value="Transcribed_RNA"/>
</dbReference>
<protein>
    <submittedName>
        <fullName evidence="1">Uncharacterized protein</fullName>
    </submittedName>
</protein>